<dbReference type="PANTHER" id="PTHR43433">
    <property type="entry name" value="HYDROLASE, ALPHA/BETA FOLD FAMILY PROTEIN"/>
    <property type="match status" value="1"/>
</dbReference>
<evidence type="ECO:0000313" key="3">
    <source>
        <dbReference type="Proteomes" id="UP000189777"/>
    </source>
</evidence>
<dbReference type="EMBL" id="FUZQ01000005">
    <property type="protein sequence ID" value="SKC71183.1"/>
    <property type="molecule type" value="Genomic_DNA"/>
</dbReference>
<evidence type="ECO:0000259" key="1">
    <source>
        <dbReference type="Pfam" id="PF12697"/>
    </source>
</evidence>
<sequence length="286" mass="29801">MSTSMTTSTVRSADGTTIACTTWGSGDPIVIVDGATAHRATTPENAATAELLADEFLVINYDRRGRGQSGDTPPFAVERELDDLAAVIDQAAGGSPATTVFAWSSGGNLALNAAQAGVPVARLALFEPNAVVDDGRPPLPVDYVERLDDAVTSGRPGDAVALFLTAAVGLPQEAVAGLRQDAATWSALEAVAPTIAYDGRHVGDAMSGRPLRPGLWDRVDVPVLVMHGTGTWPFLSSAARAISAHLPTATLRPVPGEDHTTTPEVLAAELRAFASHRHDQARPEES</sequence>
<gene>
    <name evidence="2" type="ORF">SAMN04324258_2904</name>
</gene>
<dbReference type="InterPro" id="IPR029058">
    <property type="entry name" value="AB_hydrolase_fold"/>
</dbReference>
<dbReference type="RefSeq" id="WP_245807129.1">
    <property type="nucleotide sequence ID" value="NZ_FUZQ01000005.1"/>
</dbReference>
<keyword evidence="3" id="KW-1185">Reference proteome</keyword>
<feature type="domain" description="AB hydrolase-1" evidence="1">
    <location>
        <begin position="49"/>
        <end position="268"/>
    </location>
</feature>
<dbReference type="Proteomes" id="UP000189777">
    <property type="component" value="Unassembled WGS sequence"/>
</dbReference>
<reference evidence="2 3" key="1">
    <citation type="submission" date="2017-02" db="EMBL/GenBank/DDBJ databases">
        <authorList>
            <person name="Peterson S.W."/>
        </authorList>
    </citation>
    <scope>NUCLEOTIDE SEQUENCE [LARGE SCALE GENOMIC DNA]</scope>
    <source>
        <strain evidence="2 3">DSM 21481</strain>
    </source>
</reference>
<proteinExistence type="predicted"/>
<dbReference type="InterPro" id="IPR000073">
    <property type="entry name" value="AB_hydrolase_1"/>
</dbReference>
<dbReference type="SUPFAM" id="SSF53474">
    <property type="entry name" value="alpha/beta-Hydrolases"/>
    <property type="match status" value="1"/>
</dbReference>
<dbReference type="InterPro" id="IPR050471">
    <property type="entry name" value="AB_hydrolase"/>
</dbReference>
<protein>
    <submittedName>
        <fullName evidence="2">Pimeloyl-ACP methyl ester carboxylesterase</fullName>
    </submittedName>
</protein>
<name>A0A1T5L5G1_9MICO</name>
<accession>A0A1T5L5G1</accession>
<dbReference type="Pfam" id="PF12697">
    <property type="entry name" value="Abhydrolase_6"/>
    <property type="match status" value="1"/>
</dbReference>
<organism evidence="2 3">
    <name type="scientific">Krasilnikoviella flava</name>
    <dbReference type="NCBI Taxonomy" id="526729"/>
    <lineage>
        <taxon>Bacteria</taxon>
        <taxon>Bacillati</taxon>
        <taxon>Actinomycetota</taxon>
        <taxon>Actinomycetes</taxon>
        <taxon>Micrococcales</taxon>
        <taxon>Promicromonosporaceae</taxon>
        <taxon>Krasilnikoviella</taxon>
    </lineage>
</organism>
<evidence type="ECO:0000313" key="2">
    <source>
        <dbReference type="EMBL" id="SKC71183.1"/>
    </source>
</evidence>
<dbReference type="Gene3D" id="3.40.50.1820">
    <property type="entry name" value="alpha/beta hydrolase"/>
    <property type="match status" value="1"/>
</dbReference>
<dbReference type="PANTHER" id="PTHR43433:SF5">
    <property type="entry name" value="AB HYDROLASE-1 DOMAIN-CONTAINING PROTEIN"/>
    <property type="match status" value="1"/>
</dbReference>
<dbReference type="GO" id="GO:0003824">
    <property type="term" value="F:catalytic activity"/>
    <property type="evidence" value="ECO:0007669"/>
    <property type="project" value="UniProtKB-ARBA"/>
</dbReference>
<dbReference type="AlphaFoldDB" id="A0A1T5L5G1"/>
<dbReference type="STRING" id="526729.SAMN04324258_2904"/>